<comment type="caution">
    <text evidence="2">The sequence shown here is derived from an EMBL/GenBank/DDBJ whole genome shotgun (WGS) entry which is preliminary data.</text>
</comment>
<dbReference type="PANTHER" id="PTHR37984:SF7">
    <property type="entry name" value="INTEGRASE CATALYTIC DOMAIN-CONTAINING PROTEIN"/>
    <property type="match status" value="1"/>
</dbReference>
<feature type="domain" description="Reverse transcriptase/retrotransposon-derived protein RNase H-like" evidence="1">
    <location>
        <begin position="351"/>
        <end position="423"/>
    </location>
</feature>
<dbReference type="EMBL" id="QNGE01001918">
    <property type="protein sequence ID" value="KAA3676559.1"/>
    <property type="molecule type" value="Genomic_DNA"/>
</dbReference>
<gene>
    <name evidence="2" type="ORF">DEA37_0005414</name>
</gene>
<dbReference type="AlphaFoldDB" id="A0A5J4NME5"/>
<protein>
    <recommendedName>
        <fullName evidence="1">Reverse transcriptase/retrotransposon-derived protein RNase H-like domain-containing protein</fullName>
    </recommendedName>
</protein>
<name>A0A5J4NME5_9TREM</name>
<evidence type="ECO:0000313" key="2">
    <source>
        <dbReference type="EMBL" id="KAA3676559.1"/>
    </source>
</evidence>
<organism evidence="2 3">
    <name type="scientific">Paragonimus westermani</name>
    <dbReference type="NCBI Taxonomy" id="34504"/>
    <lineage>
        <taxon>Eukaryota</taxon>
        <taxon>Metazoa</taxon>
        <taxon>Spiralia</taxon>
        <taxon>Lophotrochozoa</taxon>
        <taxon>Platyhelminthes</taxon>
        <taxon>Trematoda</taxon>
        <taxon>Digenea</taxon>
        <taxon>Plagiorchiida</taxon>
        <taxon>Troglotremata</taxon>
        <taxon>Troglotrematidae</taxon>
        <taxon>Paragonimus</taxon>
    </lineage>
</organism>
<sequence>MNPLDQQQLLTDTMLHPLSDYYIECAQLTIPNHLQPTANAPTTKIMELTKQQRIEGTWFIRAIRQLLLLGTRTVPPTLCSTTPLHKLAELADQVYESYQSRTVSHMHSPEVSSGRSWPTEVDALKHQFSEMSMQLFAISKQLAAQSRGPPYRRQSRKVSVIQPRGDKHSLQPVSYTLQAANRSTIPTYCEELLTLDLGLRRQFPWRFTVADVQHPIVGIDFLSFFGLTVDVGNRNLIDSTTALYVHGKATSINSIGLRSALPDNGFAAILRQFPQLTNPSNATSPPKHDVFHHIVTKGPPTYASPRRLPPHKLKVAKVEVEHLLRVLSVIILKPLTDILKANPKHFVLFPEADSAFLAAKEALSKATTLTHLRTDERSLLILKTDASQSAVGAVLQQNVDGEIQPLSFFSRKLQPAQTRYSTFVHRYFPRETRHLDFISQFTTDIRFIDGSSNFVANALSRSDVSEISASVIDFLSLAKSQVNDPELRQLRANPSLKLRDIPLAQPEYIHLRVMSTGISRPFVPLTNRFDVFSRLHSLSHPSIRASKKLVTERYI</sequence>
<keyword evidence="3" id="KW-1185">Reference proteome</keyword>
<dbReference type="InterPro" id="IPR043502">
    <property type="entry name" value="DNA/RNA_pol_sf"/>
</dbReference>
<dbReference type="Proteomes" id="UP000324629">
    <property type="component" value="Unassembled WGS sequence"/>
</dbReference>
<evidence type="ECO:0000259" key="1">
    <source>
        <dbReference type="Pfam" id="PF17919"/>
    </source>
</evidence>
<dbReference type="InterPro" id="IPR050951">
    <property type="entry name" value="Retrovirus_Pol_polyprotein"/>
</dbReference>
<dbReference type="SUPFAM" id="SSF56672">
    <property type="entry name" value="DNA/RNA polymerases"/>
    <property type="match status" value="1"/>
</dbReference>
<dbReference type="PANTHER" id="PTHR37984">
    <property type="entry name" value="PROTEIN CBG26694"/>
    <property type="match status" value="1"/>
</dbReference>
<evidence type="ECO:0000313" key="3">
    <source>
        <dbReference type="Proteomes" id="UP000324629"/>
    </source>
</evidence>
<proteinExistence type="predicted"/>
<reference evidence="2 3" key="1">
    <citation type="journal article" date="2019" name="Gigascience">
        <title>Whole-genome sequence of the oriental lung fluke Paragonimus westermani.</title>
        <authorList>
            <person name="Oey H."/>
            <person name="Zakrzewski M."/>
            <person name="Narain K."/>
            <person name="Devi K.R."/>
            <person name="Agatsuma T."/>
            <person name="Nawaratna S."/>
            <person name="Gobert G.N."/>
            <person name="Jones M.K."/>
            <person name="Ragan M.A."/>
            <person name="McManus D.P."/>
            <person name="Krause L."/>
        </authorList>
    </citation>
    <scope>NUCLEOTIDE SEQUENCE [LARGE SCALE GENOMIC DNA]</scope>
    <source>
        <strain evidence="2 3">IND2009</strain>
    </source>
</reference>
<dbReference type="Pfam" id="PF17919">
    <property type="entry name" value="RT_RNaseH_2"/>
    <property type="match status" value="1"/>
</dbReference>
<accession>A0A5J4NME5</accession>
<dbReference type="InterPro" id="IPR041577">
    <property type="entry name" value="RT_RNaseH_2"/>
</dbReference>